<dbReference type="InterPro" id="IPR000477">
    <property type="entry name" value="RT_dom"/>
</dbReference>
<feature type="domain" description="Reverse transcriptase" evidence="1">
    <location>
        <begin position="1"/>
        <end position="141"/>
    </location>
</feature>
<evidence type="ECO:0000313" key="3">
    <source>
        <dbReference type="EMBL" id="KAL0818786.1"/>
    </source>
</evidence>
<dbReference type="InterPro" id="IPR012337">
    <property type="entry name" value="RNaseH-like_sf"/>
</dbReference>
<dbReference type="InterPro" id="IPR002156">
    <property type="entry name" value="RNaseH_domain"/>
</dbReference>
<dbReference type="CDD" id="cd09276">
    <property type="entry name" value="Rnase_HI_RT_non_LTR"/>
    <property type="match status" value="1"/>
</dbReference>
<dbReference type="SUPFAM" id="SSF56672">
    <property type="entry name" value="DNA/RNA polymerases"/>
    <property type="match status" value="1"/>
</dbReference>
<dbReference type="Pfam" id="PF00078">
    <property type="entry name" value="RVT_1"/>
    <property type="match status" value="1"/>
</dbReference>
<dbReference type="Proteomes" id="UP001549921">
    <property type="component" value="Unassembled WGS sequence"/>
</dbReference>
<dbReference type="AlphaFoldDB" id="A0ABD0SG11"/>
<dbReference type="GO" id="GO:0071897">
    <property type="term" value="P:DNA biosynthetic process"/>
    <property type="evidence" value="ECO:0007669"/>
    <property type="project" value="UniProtKB-ARBA"/>
</dbReference>
<sequence length="514" mass="57503">MKWINELVSKRSVQILVNTTTRARVVRGCPHGGILSPILWNIVVDSLLKTLNERGYTTVGYADDLAILINGNAENILCGIMRSAFQIVEKWCNEHQLSVNPKKTELILFTNKRKLPKLQLPKLFNTELTLSTQVKYLGITLDSKLNWGIHIEDKIKKACITFYQCKRLVGKKWGLNPKITLWLYTSVIRPSITYGSVVWWPRTQLSTIKSKLQSLQRLASVAATGCMRTTPSAALEFLLNLRPLDLVIQEEAKAAALRLRANGLWKQNTVTTHSRILQDTLKEIPILDAPMDRTPCHYVFDRDYNIQLTEESKDSSGVNEVRIYTDGSKTSQGTGAGVFSNDLNIKISTTLDKLNTIFQAECIGITKAAQAVAARDVRDINIKIVSDSASVLLALQNNTITSVLILECHNALQSKARKNKVTLQWIKGHSNSLGNDAADELAKRGSATKVYGPEPLLPIPSAQIKTWLRAKTEEIHLSEWISSESCRQTKNAVPVASKKFARSLTRLTRDKYVE</sequence>
<dbReference type="PANTHER" id="PTHR33481">
    <property type="entry name" value="REVERSE TRANSCRIPTASE"/>
    <property type="match status" value="1"/>
</dbReference>
<dbReference type="Gene3D" id="3.30.420.10">
    <property type="entry name" value="Ribonuclease H-like superfamily/Ribonuclease H"/>
    <property type="match status" value="1"/>
</dbReference>
<name>A0ABD0SG11_LOXSC</name>
<accession>A0ABD0SG11</accession>
<dbReference type="PROSITE" id="PS50879">
    <property type="entry name" value="RNASE_H_1"/>
    <property type="match status" value="1"/>
</dbReference>
<dbReference type="SUPFAM" id="SSF53098">
    <property type="entry name" value="Ribonuclease H-like"/>
    <property type="match status" value="1"/>
</dbReference>
<dbReference type="GO" id="GO:0042575">
    <property type="term" value="C:DNA polymerase complex"/>
    <property type="evidence" value="ECO:0007669"/>
    <property type="project" value="UniProtKB-ARBA"/>
</dbReference>
<dbReference type="InterPro" id="IPR036397">
    <property type="entry name" value="RNaseH_sf"/>
</dbReference>
<protein>
    <submittedName>
        <fullName evidence="3">Uncharacterized protein</fullName>
    </submittedName>
</protein>
<gene>
    <name evidence="3" type="ORF">ABMA28_008113</name>
</gene>
<reference evidence="3 4" key="1">
    <citation type="submission" date="2024-06" db="EMBL/GenBank/DDBJ databases">
        <title>A chromosome-level genome assembly of beet webworm, Loxostege sticticalis.</title>
        <authorList>
            <person name="Zhang Y."/>
        </authorList>
    </citation>
    <scope>NUCLEOTIDE SEQUENCE [LARGE SCALE GENOMIC DNA]</scope>
    <source>
        <strain evidence="3">AQ028</strain>
        <tissue evidence="3">Male pupae</tissue>
    </source>
</reference>
<dbReference type="EMBL" id="JBEDNZ010000021">
    <property type="protein sequence ID" value="KAL0818786.1"/>
    <property type="molecule type" value="Genomic_DNA"/>
</dbReference>
<comment type="caution">
    <text evidence="3">The sequence shown here is derived from an EMBL/GenBank/DDBJ whole genome shotgun (WGS) entry which is preliminary data.</text>
</comment>
<evidence type="ECO:0000259" key="2">
    <source>
        <dbReference type="PROSITE" id="PS50879"/>
    </source>
</evidence>
<evidence type="ECO:0000259" key="1">
    <source>
        <dbReference type="PROSITE" id="PS50878"/>
    </source>
</evidence>
<feature type="domain" description="RNase H type-1" evidence="2">
    <location>
        <begin position="317"/>
        <end position="447"/>
    </location>
</feature>
<dbReference type="PROSITE" id="PS50878">
    <property type="entry name" value="RT_POL"/>
    <property type="match status" value="1"/>
</dbReference>
<organism evidence="3 4">
    <name type="scientific">Loxostege sticticalis</name>
    <name type="common">Beet webworm moth</name>
    <dbReference type="NCBI Taxonomy" id="481309"/>
    <lineage>
        <taxon>Eukaryota</taxon>
        <taxon>Metazoa</taxon>
        <taxon>Ecdysozoa</taxon>
        <taxon>Arthropoda</taxon>
        <taxon>Hexapoda</taxon>
        <taxon>Insecta</taxon>
        <taxon>Pterygota</taxon>
        <taxon>Neoptera</taxon>
        <taxon>Endopterygota</taxon>
        <taxon>Lepidoptera</taxon>
        <taxon>Glossata</taxon>
        <taxon>Ditrysia</taxon>
        <taxon>Pyraloidea</taxon>
        <taxon>Crambidae</taxon>
        <taxon>Pyraustinae</taxon>
        <taxon>Loxostege</taxon>
    </lineage>
</organism>
<dbReference type="PANTHER" id="PTHR33481:SF1">
    <property type="entry name" value="ENDONUCLEASE_EXONUCLEASE_PHOSPHATASE DOMAIN-CONTAINING PROTEIN-RELATED"/>
    <property type="match status" value="1"/>
</dbReference>
<evidence type="ECO:0000313" key="4">
    <source>
        <dbReference type="Proteomes" id="UP001549921"/>
    </source>
</evidence>
<proteinExistence type="predicted"/>
<dbReference type="InterPro" id="IPR043502">
    <property type="entry name" value="DNA/RNA_pol_sf"/>
</dbReference>
<dbReference type="Pfam" id="PF00075">
    <property type="entry name" value="RNase_H"/>
    <property type="match status" value="1"/>
</dbReference>